<evidence type="ECO:0000256" key="1">
    <source>
        <dbReference type="SAM" id="MobiDB-lite"/>
    </source>
</evidence>
<dbReference type="Proteomes" id="UP001432995">
    <property type="component" value="Unassembled WGS sequence"/>
</dbReference>
<evidence type="ECO:0000313" key="4">
    <source>
        <dbReference type="Proteomes" id="UP001432995"/>
    </source>
</evidence>
<feature type="region of interest" description="Disordered" evidence="1">
    <location>
        <begin position="73"/>
        <end position="101"/>
    </location>
</feature>
<keyword evidence="2" id="KW-0732">Signal</keyword>
<keyword evidence="4" id="KW-1185">Reference proteome</keyword>
<proteinExistence type="predicted"/>
<sequence length="101" mass="11057">MSFRSLLTAGLFFGGLVAGTAAVQAAPAMPQPGLAGAGAGMVDTVAMHHHRHHRMHRHHSTRHERRMRRMNTMRHGNPNAKNPALRGYQQNLGNTTGGPRY</sequence>
<name>A0ABV1QWA0_9HYPH</name>
<protein>
    <submittedName>
        <fullName evidence="3">Uncharacterized protein</fullName>
    </submittedName>
</protein>
<evidence type="ECO:0000313" key="3">
    <source>
        <dbReference type="EMBL" id="MER2286796.1"/>
    </source>
</evidence>
<feature type="signal peptide" evidence="2">
    <location>
        <begin position="1"/>
        <end position="25"/>
    </location>
</feature>
<dbReference type="EMBL" id="JBELQD010000001">
    <property type="protein sequence ID" value="MER2286796.1"/>
    <property type="molecule type" value="Genomic_DNA"/>
</dbReference>
<comment type="caution">
    <text evidence="3">The sequence shown here is derived from an EMBL/GenBank/DDBJ whole genome shotgun (WGS) entry which is preliminary data.</text>
</comment>
<accession>A0ABV1QWA0</accession>
<evidence type="ECO:0000256" key="2">
    <source>
        <dbReference type="SAM" id="SignalP"/>
    </source>
</evidence>
<dbReference type="RefSeq" id="WP_007566575.1">
    <property type="nucleotide sequence ID" value="NZ_JBELQD010000001.1"/>
</dbReference>
<organism evidence="3 4">
    <name type="scientific">Methylobacterium brachiatum</name>
    <dbReference type="NCBI Taxonomy" id="269660"/>
    <lineage>
        <taxon>Bacteria</taxon>
        <taxon>Pseudomonadati</taxon>
        <taxon>Pseudomonadota</taxon>
        <taxon>Alphaproteobacteria</taxon>
        <taxon>Hyphomicrobiales</taxon>
        <taxon>Methylobacteriaceae</taxon>
        <taxon>Methylobacterium</taxon>
    </lineage>
</organism>
<feature type="chain" id="PRO_5046986363" evidence="2">
    <location>
        <begin position="26"/>
        <end position="101"/>
    </location>
</feature>
<gene>
    <name evidence="3" type="ORF">ABS770_00880</name>
</gene>
<reference evidence="3" key="1">
    <citation type="submission" date="2024-06" db="EMBL/GenBank/DDBJ databases">
        <authorList>
            <person name="Campbell A.G."/>
        </authorList>
    </citation>
    <scope>NUCLEOTIDE SEQUENCE</scope>
    <source>
        <strain evidence="3">EM17</strain>
    </source>
</reference>